<dbReference type="InterPro" id="IPR021309">
    <property type="entry name" value="YgaP-like_TM"/>
</dbReference>
<sequence length="76" mass="8008">MLVKNLSPIDRAIRGIVAVVALTTAIFFPEVIGDPLLQGILVAFGLLNAISLVFGNCLVYQLTGISTYKGADAKDS</sequence>
<proteinExistence type="predicted"/>
<reference evidence="3 4" key="1">
    <citation type="journal article" date="2011" name="J. Bacteriol.">
        <title>Genome sequence of strain IMCC3088, a proteorhodopsin-containing marine bacterium belonging to the OM60/NOR5 clade.</title>
        <authorList>
            <person name="Jang Y."/>
            <person name="Oh H.M."/>
            <person name="Kang I."/>
            <person name="Lee K."/>
            <person name="Yang S.J."/>
            <person name="Cho J.C."/>
        </authorList>
    </citation>
    <scope>NUCLEOTIDE SEQUENCE [LARGE SCALE GENOMIC DNA]</scope>
    <source>
        <strain evidence="3 4">IMCC3088</strain>
    </source>
</reference>
<feature type="transmembrane region" description="Helical" evidence="1">
    <location>
        <begin position="38"/>
        <end position="59"/>
    </location>
</feature>
<dbReference type="RefSeq" id="WP_009576646.1">
    <property type="nucleotide sequence ID" value="NZ_AEIG01000077.1"/>
</dbReference>
<evidence type="ECO:0000259" key="2">
    <source>
        <dbReference type="Pfam" id="PF11127"/>
    </source>
</evidence>
<dbReference type="Proteomes" id="UP000005615">
    <property type="component" value="Unassembled WGS sequence"/>
</dbReference>
<evidence type="ECO:0000313" key="4">
    <source>
        <dbReference type="Proteomes" id="UP000005615"/>
    </source>
</evidence>
<feature type="domain" description="Inner membrane protein YgaP-like transmembrane" evidence="2">
    <location>
        <begin position="4"/>
        <end position="69"/>
    </location>
</feature>
<feature type="transmembrane region" description="Helical" evidence="1">
    <location>
        <begin position="12"/>
        <end position="32"/>
    </location>
</feature>
<evidence type="ECO:0000313" key="3">
    <source>
        <dbReference type="EMBL" id="EGG28879.1"/>
    </source>
</evidence>
<keyword evidence="1" id="KW-0472">Membrane</keyword>
<keyword evidence="1" id="KW-0812">Transmembrane</keyword>
<name>F3L473_9GAMM</name>
<protein>
    <recommendedName>
        <fullName evidence="2">Inner membrane protein YgaP-like transmembrane domain-containing protein</fullName>
    </recommendedName>
</protein>
<keyword evidence="1" id="KW-1133">Transmembrane helix</keyword>
<dbReference type="Pfam" id="PF11127">
    <property type="entry name" value="YgaP-like_TM"/>
    <property type="match status" value="1"/>
</dbReference>
<dbReference type="EMBL" id="AEIG01000077">
    <property type="protein sequence ID" value="EGG28879.1"/>
    <property type="molecule type" value="Genomic_DNA"/>
</dbReference>
<dbReference type="STRING" id="2518989.IMCC3088_2476"/>
<organism evidence="3 4">
    <name type="scientific">Aequoribacter fuscus</name>
    <dbReference type="NCBI Taxonomy" id="2518989"/>
    <lineage>
        <taxon>Bacteria</taxon>
        <taxon>Pseudomonadati</taxon>
        <taxon>Pseudomonadota</taxon>
        <taxon>Gammaproteobacteria</taxon>
        <taxon>Cellvibrionales</taxon>
        <taxon>Halieaceae</taxon>
        <taxon>Aequoribacter</taxon>
    </lineage>
</organism>
<gene>
    <name evidence="3" type="ORF">IMCC3088_2476</name>
</gene>
<evidence type="ECO:0000256" key="1">
    <source>
        <dbReference type="SAM" id="Phobius"/>
    </source>
</evidence>
<accession>F3L473</accession>
<dbReference type="AlphaFoldDB" id="F3L473"/>
<dbReference type="OrthoDB" id="9804804at2"/>
<comment type="caution">
    <text evidence="3">The sequence shown here is derived from an EMBL/GenBank/DDBJ whole genome shotgun (WGS) entry which is preliminary data.</text>
</comment>
<keyword evidence="4" id="KW-1185">Reference proteome</keyword>